<dbReference type="KEGG" id="arev:RVR_4490"/>
<sequence length="113" mass="12142">MASHTTHPHKAPLGHSIPSHRVLGWCSHCPDRSLAEEVMAWQLDAQDRHAEEDADGPFGAATQWETCPECGYVGALSVVEITVRTTTGPKKAGGWKYCLNCEAVPQEAVCAGS</sequence>
<reference evidence="1 2" key="1">
    <citation type="journal article" date="2010" name="J. Bacteriol.">
        <title>Biochemical characterization of a novel indole prenyltransferase from Streptomyces sp. SN-593.</title>
        <authorList>
            <person name="Takahashi S."/>
            <person name="Takagi H."/>
            <person name="Toyoda A."/>
            <person name="Uramoto M."/>
            <person name="Nogawa T."/>
            <person name="Ueki M."/>
            <person name="Sakaki Y."/>
            <person name="Osada H."/>
        </authorList>
    </citation>
    <scope>NUCLEOTIDE SEQUENCE [LARGE SCALE GENOMIC DNA]</scope>
    <source>
        <strain evidence="1 2">SN-593</strain>
    </source>
</reference>
<evidence type="ECO:0000313" key="2">
    <source>
        <dbReference type="Proteomes" id="UP000595703"/>
    </source>
</evidence>
<evidence type="ECO:0000313" key="1">
    <source>
        <dbReference type="EMBL" id="BBA98346.1"/>
    </source>
</evidence>
<dbReference type="Proteomes" id="UP000595703">
    <property type="component" value="Chromosome"/>
</dbReference>
<name>A0A7U3UTF5_9ACTN</name>
<organism evidence="1 2">
    <name type="scientific">Actinacidiphila reveromycinica</name>
    <dbReference type="NCBI Taxonomy" id="659352"/>
    <lineage>
        <taxon>Bacteria</taxon>
        <taxon>Bacillati</taxon>
        <taxon>Actinomycetota</taxon>
        <taxon>Actinomycetes</taxon>
        <taxon>Kitasatosporales</taxon>
        <taxon>Streptomycetaceae</taxon>
        <taxon>Actinacidiphila</taxon>
    </lineage>
</organism>
<gene>
    <name evidence="1" type="ORF">RVR_4490</name>
</gene>
<protein>
    <submittedName>
        <fullName evidence="1">Uncharacterized protein</fullName>
    </submittedName>
</protein>
<dbReference type="AlphaFoldDB" id="A0A7U3UTF5"/>
<accession>A0A7U3UTF5</accession>
<reference evidence="1 2" key="3">
    <citation type="journal article" date="2011" name="Nat. Chem. Biol.">
        <title>Reveromycin A biosynthesis uses RevG and RevJ for stereospecific spiroacetal formation.</title>
        <authorList>
            <person name="Takahashi S."/>
            <person name="Toyoda A."/>
            <person name="Sekiyama Y."/>
            <person name="Takagi H."/>
            <person name="Nogawa T."/>
            <person name="Uramoto M."/>
            <person name="Suzuki R."/>
            <person name="Koshino H."/>
            <person name="Kumano T."/>
            <person name="Panthee S."/>
            <person name="Dairi T."/>
            <person name="Ishikawa J."/>
            <person name="Ikeda H."/>
            <person name="Sakaki Y."/>
            <person name="Osada H."/>
        </authorList>
    </citation>
    <scope>NUCLEOTIDE SEQUENCE [LARGE SCALE GENOMIC DNA]</scope>
    <source>
        <strain evidence="1 2">SN-593</strain>
    </source>
</reference>
<dbReference type="EMBL" id="AP018365">
    <property type="protein sequence ID" value="BBA98346.1"/>
    <property type="molecule type" value="Genomic_DNA"/>
</dbReference>
<reference evidence="1 2" key="4">
    <citation type="journal article" date="2020" name="Sci. Rep.">
        <title>beta-carboline chemical signals induce reveromycin production through a LuxR family regulator in Streptomyces sp. SN-593.</title>
        <authorList>
            <person name="Panthee S."/>
            <person name="Kito N."/>
            <person name="Hayashi T."/>
            <person name="Shimizu T."/>
            <person name="Ishikawa J."/>
            <person name="Hamamoto H."/>
            <person name="Osada H."/>
            <person name="Takahashi S."/>
        </authorList>
    </citation>
    <scope>NUCLEOTIDE SEQUENCE [LARGE SCALE GENOMIC DNA]</scope>
    <source>
        <strain evidence="1 2">SN-593</strain>
    </source>
</reference>
<reference evidence="1 2" key="2">
    <citation type="journal article" date="2011" name="J. Antibiot.">
        <title>Furaquinocins I and J: novel polyketide isoprenoid hybrid compounds from Streptomyces reveromyceticus SN-593.</title>
        <authorList>
            <person name="Panthee S."/>
            <person name="Takahashi S."/>
            <person name="Takagi H."/>
            <person name="Nogawa T."/>
            <person name="Oowada E."/>
            <person name="Uramoto M."/>
            <person name="Osada H."/>
        </authorList>
    </citation>
    <scope>NUCLEOTIDE SEQUENCE [LARGE SCALE GENOMIC DNA]</scope>
    <source>
        <strain evidence="1 2">SN-593</strain>
    </source>
</reference>
<proteinExistence type="predicted"/>
<keyword evidence="2" id="KW-1185">Reference proteome</keyword>
<dbReference type="RefSeq" id="WP_202234508.1">
    <property type="nucleotide sequence ID" value="NZ_AP018365.1"/>
</dbReference>